<gene>
    <name evidence="4" type="ORF">DN062_08010</name>
</gene>
<sequence>MNTILLIFMFLLVILGLLFFIIKQLRSEKERKERIQDELVKAEEAARKHKAYLTESIQIISKGVLEEQCGITEGCIRLKVLIENIAPHLLQHAELKVIQLMFDKTSHIPLLDDWKALSSLEKDKFLAEMSEVEKIYKSDVQSAAHFLLQYPFNQTQQ</sequence>
<feature type="coiled-coil region" evidence="1">
    <location>
        <begin position="22"/>
        <end position="52"/>
    </location>
</feature>
<name>A0A364NMQ6_9GAMM</name>
<keyword evidence="2" id="KW-1133">Transmembrane helix</keyword>
<dbReference type="OrthoDB" id="5740155at2"/>
<dbReference type="Proteomes" id="UP000250744">
    <property type="component" value="Unassembled WGS sequence"/>
</dbReference>
<dbReference type="Pfam" id="PF10675">
    <property type="entry name" value="DUF2489"/>
    <property type="match status" value="1"/>
</dbReference>
<keyword evidence="2" id="KW-0472">Membrane</keyword>
<evidence type="ECO:0000259" key="3">
    <source>
        <dbReference type="Pfam" id="PF10675"/>
    </source>
</evidence>
<feature type="transmembrane region" description="Helical" evidence="2">
    <location>
        <begin position="6"/>
        <end position="22"/>
    </location>
</feature>
<keyword evidence="2" id="KW-0812">Transmembrane</keyword>
<keyword evidence="5" id="KW-1185">Reference proteome</keyword>
<feature type="domain" description="DUF2489" evidence="3">
    <location>
        <begin position="14"/>
        <end position="145"/>
    </location>
</feature>
<dbReference type="AlphaFoldDB" id="A0A364NMQ6"/>
<reference evidence="4 5" key="1">
    <citation type="submission" date="2018-06" db="EMBL/GenBank/DDBJ databases">
        <title>Nitrincola tibetense sp. nov., isolated from Lake XuguoCo on Tibetan Plateau.</title>
        <authorList>
            <person name="Xing P."/>
        </authorList>
    </citation>
    <scope>NUCLEOTIDE SEQUENCE [LARGE SCALE GENOMIC DNA]</scope>
    <source>
        <strain evidence="5">xg18</strain>
    </source>
</reference>
<dbReference type="InterPro" id="IPR019617">
    <property type="entry name" value="DUF2489"/>
</dbReference>
<evidence type="ECO:0000313" key="5">
    <source>
        <dbReference type="Proteomes" id="UP000250744"/>
    </source>
</evidence>
<comment type="caution">
    <text evidence="4">The sequence shown here is derived from an EMBL/GenBank/DDBJ whole genome shotgun (WGS) entry which is preliminary data.</text>
</comment>
<evidence type="ECO:0000256" key="2">
    <source>
        <dbReference type="SAM" id="Phobius"/>
    </source>
</evidence>
<proteinExistence type="predicted"/>
<organism evidence="4 5">
    <name type="scientific">Nitrincola tibetensis</name>
    <dbReference type="NCBI Taxonomy" id="2219697"/>
    <lineage>
        <taxon>Bacteria</taxon>
        <taxon>Pseudomonadati</taxon>
        <taxon>Pseudomonadota</taxon>
        <taxon>Gammaproteobacteria</taxon>
        <taxon>Oceanospirillales</taxon>
        <taxon>Oceanospirillaceae</taxon>
        <taxon>Nitrincola</taxon>
    </lineage>
</organism>
<accession>A0A364NMQ6</accession>
<evidence type="ECO:0000313" key="4">
    <source>
        <dbReference type="EMBL" id="RAU18175.1"/>
    </source>
</evidence>
<keyword evidence="1" id="KW-0175">Coiled coil</keyword>
<evidence type="ECO:0000256" key="1">
    <source>
        <dbReference type="SAM" id="Coils"/>
    </source>
</evidence>
<dbReference type="EMBL" id="QKRX01000005">
    <property type="protein sequence ID" value="RAU18175.1"/>
    <property type="molecule type" value="Genomic_DNA"/>
</dbReference>
<protein>
    <recommendedName>
        <fullName evidence="3">DUF2489 domain-containing protein</fullName>
    </recommendedName>
</protein>